<dbReference type="AlphaFoldDB" id="A0A0A2JEF2"/>
<keyword evidence="1" id="KW-0812">Transmembrane</keyword>
<sequence>MNLSIERSPMIKFRLHIIIGASVFIIFILLIARIANSGTPKTRTNVWGIAVIASNDGQAQKHT</sequence>
<protein>
    <submittedName>
        <fullName evidence="2">Uncharacterized protein</fullName>
    </submittedName>
</protein>
<dbReference type="RefSeq" id="XP_016596354.1">
    <property type="nucleotide sequence ID" value="XM_016739610.1"/>
</dbReference>
<name>A0A0A2JEF2_PENEN</name>
<dbReference type="HOGENOM" id="CLU_2886524_0_0_1"/>
<evidence type="ECO:0000256" key="1">
    <source>
        <dbReference type="SAM" id="Phobius"/>
    </source>
</evidence>
<dbReference type="PhylomeDB" id="A0A0A2JEF2"/>
<feature type="transmembrane region" description="Helical" evidence="1">
    <location>
        <begin position="15"/>
        <end position="35"/>
    </location>
</feature>
<evidence type="ECO:0000313" key="3">
    <source>
        <dbReference type="Proteomes" id="UP000030143"/>
    </source>
</evidence>
<comment type="caution">
    <text evidence="2">The sequence shown here is derived from an EMBL/GenBank/DDBJ whole genome shotgun (WGS) entry which is preliminary data.</text>
</comment>
<keyword evidence="1" id="KW-0472">Membrane</keyword>
<dbReference type="Proteomes" id="UP000030143">
    <property type="component" value="Unassembled WGS sequence"/>
</dbReference>
<reference evidence="2 3" key="1">
    <citation type="journal article" date="2015" name="Mol. Plant Microbe Interact.">
        <title>Genome, transcriptome, and functional analyses of Penicillium expansum provide new insights into secondary metabolism and pathogenicity.</title>
        <authorList>
            <person name="Ballester A.R."/>
            <person name="Marcet-Houben M."/>
            <person name="Levin E."/>
            <person name="Sela N."/>
            <person name="Selma-Lazaro C."/>
            <person name="Carmona L."/>
            <person name="Wisniewski M."/>
            <person name="Droby S."/>
            <person name="Gonzalez-Candelas L."/>
            <person name="Gabaldon T."/>
        </authorList>
    </citation>
    <scope>NUCLEOTIDE SEQUENCE [LARGE SCALE GENOMIC DNA]</scope>
    <source>
        <strain evidence="2 3">MD-8</strain>
    </source>
</reference>
<evidence type="ECO:0000313" key="2">
    <source>
        <dbReference type="EMBL" id="KGO53807.1"/>
    </source>
</evidence>
<dbReference type="VEuPathDB" id="FungiDB:PEXP_041470"/>
<organism evidence="2 3">
    <name type="scientific">Penicillium expansum</name>
    <name type="common">Blue mold rot fungus</name>
    <dbReference type="NCBI Taxonomy" id="27334"/>
    <lineage>
        <taxon>Eukaryota</taxon>
        <taxon>Fungi</taxon>
        <taxon>Dikarya</taxon>
        <taxon>Ascomycota</taxon>
        <taxon>Pezizomycotina</taxon>
        <taxon>Eurotiomycetes</taxon>
        <taxon>Eurotiomycetidae</taxon>
        <taxon>Eurotiales</taxon>
        <taxon>Aspergillaceae</taxon>
        <taxon>Penicillium</taxon>
    </lineage>
</organism>
<proteinExistence type="predicted"/>
<dbReference type="EMBL" id="JQFZ01000245">
    <property type="protein sequence ID" value="KGO53807.1"/>
    <property type="molecule type" value="Genomic_DNA"/>
</dbReference>
<accession>A0A0A2JEF2</accession>
<keyword evidence="1" id="KW-1133">Transmembrane helix</keyword>
<dbReference type="STRING" id="27334.A0A0A2JEF2"/>
<gene>
    <name evidence="2" type="ORF">PEX2_023350</name>
</gene>
<keyword evidence="3" id="KW-1185">Reference proteome</keyword>
<dbReference type="GeneID" id="27675029"/>